<evidence type="ECO:0000259" key="5">
    <source>
        <dbReference type="Pfam" id="PF00496"/>
    </source>
</evidence>
<proteinExistence type="inferred from homology"/>
<reference evidence="6 7" key="1">
    <citation type="submission" date="2016-05" db="EMBL/GenBank/DDBJ databases">
        <authorList>
            <person name="Lavstsen T."/>
            <person name="Jespersen J.S."/>
        </authorList>
    </citation>
    <scope>NUCLEOTIDE SEQUENCE [LARGE SCALE GENOMIC DNA]</scope>
    <source>
        <strain evidence="6 7">B7-9</strain>
    </source>
</reference>
<dbReference type="PANTHER" id="PTHR30290">
    <property type="entry name" value="PERIPLASMIC BINDING COMPONENT OF ABC TRANSPORTER"/>
    <property type="match status" value="1"/>
</dbReference>
<dbReference type="EMBL" id="LYXE01000184">
    <property type="protein sequence ID" value="PDV96675.1"/>
    <property type="molecule type" value="Genomic_DNA"/>
</dbReference>
<dbReference type="AlphaFoldDB" id="A0A2H3KG30"/>
<dbReference type="PANTHER" id="PTHR30290:SF10">
    <property type="entry name" value="PERIPLASMIC OLIGOPEPTIDE-BINDING PROTEIN-RELATED"/>
    <property type="match status" value="1"/>
</dbReference>
<dbReference type="CDD" id="cd08504">
    <property type="entry name" value="PBP2_OppA"/>
    <property type="match status" value="1"/>
</dbReference>
<dbReference type="Pfam" id="PF00496">
    <property type="entry name" value="SBP_bac_5"/>
    <property type="match status" value="1"/>
</dbReference>
<organism evidence="6 7">
    <name type="scientific">Candidatus Chloroploca asiatica</name>
    <dbReference type="NCBI Taxonomy" id="1506545"/>
    <lineage>
        <taxon>Bacteria</taxon>
        <taxon>Bacillati</taxon>
        <taxon>Chloroflexota</taxon>
        <taxon>Chloroflexia</taxon>
        <taxon>Chloroflexales</taxon>
        <taxon>Chloroflexineae</taxon>
        <taxon>Oscillochloridaceae</taxon>
        <taxon>Candidatus Chloroploca</taxon>
    </lineage>
</organism>
<keyword evidence="7" id="KW-1185">Reference proteome</keyword>
<dbReference type="GO" id="GO:1904680">
    <property type="term" value="F:peptide transmembrane transporter activity"/>
    <property type="evidence" value="ECO:0007669"/>
    <property type="project" value="TreeGrafter"/>
</dbReference>
<keyword evidence="3" id="KW-0813">Transport</keyword>
<dbReference type="Gene3D" id="3.40.190.10">
    <property type="entry name" value="Periplasmic binding protein-like II"/>
    <property type="match status" value="1"/>
</dbReference>
<dbReference type="InterPro" id="IPR039424">
    <property type="entry name" value="SBP_5"/>
</dbReference>
<dbReference type="Gene3D" id="3.90.76.10">
    <property type="entry name" value="Dipeptide-binding Protein, Domain 1"/>
    <property type="match status" value="1"/>
</dbReference>
<protein>
    <recommendedName>
        <fullName evidence="5">Solute-binding protein family 5 domain-containing protein</fullName>
    </recommendedName>
</protein>
<accession>A0A2H3KG30</accession>
<comment type="caution">
    <text evidence="6">The sequence shown here is derived from an EMBL/GenBank/DDBJ whole genome shotgun (WGS) entry which is preliminary data.</text>
</comment>
<evidence type="ECO:0000313" key="7">
    <source>
        <dbReference type="Proteomes" id="UP000220922"/>
    </source>
</evidence>
<dbReference type="InterPro" id="IPR030678">
    <property type="entry name" value="Peptide/Ni-bd"/>
</dbReference>
<dbReference type="GO" id="GO:0043190">
    <property type="term" value="C:ATP-binding cassette (ABC) transporter complex"/>
    <property type="evidence" value="ECO:0007669"/>
    <property type="project" value="InterPro"/>
</dbReference>
<evidence type="ECO:0000256" key="4">
    <source>
        <dbReference type="ARBA" id="ARBA00022729"/>
    </source>
</evidence>
<evidence type="ECO:0000256" key="1">
    <source>
        <dbReference type="ARBA" id="ARBA00004196"/>
    </source>
</evidence>
<dbReference type="InterPro" id="IPR000914">
    <property type="entry name" value="SBP_5_dom"/>
</dbReference>
<keyword evidence="4" id="KW-0732">Signal</keyword>
<dbReference type="GO" id="GO:0015833">
    <property type="term" value="P:peptide transport"/>
    <property type="evidence" value="ECO:0007669"/>
    <property type="project" value="TreeGrafter"/>
</dbReference>
<comment type="subcellular location">
    <subcellularLocation>
        <location evidence="1">Cell envelope</location>
    </subcellularLocation>
</comment>
<dbReference type="Gene3D" id="3.10.105.10">
    <property type="entry name" value="Dipeptide-binding Protein, Domain 3"/>
    <property type="match status" value="1"/>
</dbReference>
<evidence type="ECO:0000313" key="6">
    <source>
        <dbReference type="EMBL" id="PDV96675.1"/>
    </source>
</evidence>
<dbReference type="PROSITE" id="PS51257">
    <property type="entry name" value="PROKAR_LIPOPROTEIN"/>
    <property type="match status" value="1"/>
</dbReference>
<comment type="similarity">
    <text evidence="2">Belongs to the bacterial solute-binding protein 5 family.</text>
</comment>
<dbReference type="RefSeq" id="WP_172451265.1">
    <property type="nucleotide sequence ID" value="NZ_LYXE01000184.1"/>
</dbReference>
<feature type="domain" description="Solute-binding protein family 5" evidence="5">
    <location>
        <begin position="95"/>
        <end position="464"/>
    </location>
</feature>
<sequence>MQGANKIAFSTHRAWVVIALLLVLSLSLGACVQEANEPLSGPVPSPEAASGGTLIMTLGSRDPTTLDPALVGDVTSAFVTRQIFSGLVRLDKDLEVEPDLAESWERSEDGRSYTFRLRPTANFADGRPITAEDVRYSLERATDPRLGAMLPAATYLGDIVGVAEKLAGTASTISGLEVLDERTIVLTIDAPKGFFLAKLAHPTSFVVDQQAVEAGRRDWTEQPNGSGPFTIERWERNQLLVLARNPHFAREPARLDRVQMLIGAAASNPLILYEQGQIDLTSVPSFALARIQDDNNPLAAELRQEPQLSLFYLGMNANLPPFDDANIREAFRLLIDRSLLTNVTLQGTAASAYGVLPPGMPGYNEQLTPLEPDGERIRELIATSRYGSVEALPPIIAYGSWASLLSDVAEATLGITIEVRDYEDFGDYLAALEENRFQIFGTGWIADYPDPENFLDVLFRSGSGQNHMAYSNPDVDRLLNQAAVEPDDTTRYALYQEIEARIMADSPIIPLYHDVEHMLVKPYVRGLELTPMGLLDLSTVELVRP</sequence>
<dbReference type="GO" id="GO:0030313">
    <property type="term" value="C:cell envelope"/>
    <property type="evidence" value="ECO:0007669"/>
    <property type="project" value="UniProtKB-SubCell"/>
</dbReference>
<name>A0A2H3KG30_9CHLR</name>
<dbReference type="PIRSF" id="PIRSF002741">
    <property type="entry name" value="MppA"/>
    <property type="match status" value="1"/>
</dbReference>
<evidence type="ECO:0000256" key="3">
    <source>
        <dbReference type="ARBA" id="ARBA00022448"/>
    </source>
</evidence>
<dbReference type="Proteomes" id="UP000220922">
    <property type="component" value="Unassembled WGS sequence"/>
</dbReference>
<dbReference type="GO" id="GO:0042597">
    <property type="term" value="C:periplasmic space"/>
    <property type="evidence" value="ECO:0007669"/>
    <property type="project" value="UniProtKB-ARBA"/>
</dbReference>
<gene>
    <name evidence="6" type="ORF">A9Q02_20435</name>
</gene>
<evidence type="ECO:0000256" key="2">
    <source>
        <dbReference type="ARBA" id="ARBA00005695"/>
    </source>
</evidence>
<dbReference type="SUPFAM" id="SSF53850">
    <property type="entry name" value="Periplasmic binding protein-like II"/>
    <property type="match status" value="1"/>
</dbReference>